<protein>
    <submittedName>
        <fullName evidence="1">Uncharacterized protein</fullName>
    </submittedName>
</protein>
<name>A0A147EZC5_MICTE</name>
<dbReference type="EMBL" id="LDRT01000033">
    <property type="protein sequence ID" value="KTR95360.1"/>
    <property type="molecule type" value="Genomic_DNA"/>
</dbReference>
<dbReference type="AlphaFoldDB" id="A0A147EZC5"/>
<proteinExistence type="predicted"/>
<sequence>MQTEQRMFIAENFLRIHRADPNPTAATDTYYLCAAARYGLSLERISELSGIPLNRVAILVNG</sequence>
<accession>A0A147EZC5</accession>
<comment type="caution">
    <text evidence="1">The sequence shown here is derived from an EMBL/GenBank/DDBJ whole genome shotgun (WGS) entry which is preliminary data.</text>
</comment>
<reference evidence="1 2" key="1">
    <citation type="journal article" date="2016" name="Front. Microbiol.">
        <title>Genomic Resource of Rice Seed Associated Bacteria.</title>
        <authorList>
            <person name="Midha S."/>
            <person name="Bansal K."/>
            <person name="Sharma S."/>
            <person name="Kumar N."/>
            <person name="Patil P.P."/>
            <person name="Chaudhry V."/>
            <person name="Patil P.B."/>
        </authorList>
    </citation>
    <scope>NUCLEOTIDE SEQUENCE [LARGE SCALE GENOMIC DNA]</scope>
    <source>
        <strain evidence="1 2">NS220</strain>
    </source>
</reference>
<dbReference type="RefSeq" id="WP_058623178.1">
    <property type="nucleotide sequence ID" value="NZ_LDRT01000033.1"/>
</dbReference>
<dbReference type="Proteomes" id="UP000075025">
    <property type="component" value="Unassembled WGS sequence"/>
</dbReference>
<evidence type="ECO:0000313" key="1">
    <source>
        <dbReference type="EMBL" id="KTR95360.1"/>
    </source>
</evidence>
<gene>
    <name evidence="1" type="ORF">NS220_06025</name>
</gene>
<organism evidence="1 2">
    <name type="scientific">Microbacterium testaceum</name>
    <name type="common">Aureobacterium testaceum</name>
    <name type="synonym">Brevibacterium testaceum</name>
    <dbReference type="NCBI Taxonomy" id="2033"/>
    <lineage>
        <taxon>Bacteria</taxon>
        <taxon>Bacillati</taxon>
        <taxon>Actinomycetota</taxon>
        <taxon>Actinomycetes</taxon>
        <taxon>Micrococcales</taxon>
        <taxon>Microbacteriaceae</taxon>
        <taxon>Microbacterium</taxon>
    </lineage>
</organism>
<dbReference type="PATRIC" id="fig|2033.6.peg.2179"/>
<evidence type="ECO:0000313" key="2">
    <source>
        <dbReference type="Proteomes" id="UP000075025"/>
    </source>
</evidence>